<dbReference type="GO" id="GO:0016787">
    <property type="term" value="F:hydrolase activity"/>
    <property type="evidence" value="ECO:0007669"/>
    <property type="project" value="UniProtKB-KW"/>
</dbReference>
<dbReference type="PANTHER" id="PTHR18934:SF99">
    <property type="entry name" value="ATP-DEPENDENT RNA HELICASE DHX37-RELATED"/>
    <property type="match status" value="1"/>
</dbReference>
<feature type="domain" description="Helicase C-terminal" evidence="10">
    <location>
        <begin position="636"/>
        <end position="812"/>
    </location>
</feature>
<dbReference type="AlphaFoldDB" id="A0AAD5JVH1"/>
<evidence type="ECO:0000259" key="10">
    <source>
        <dbReference type="PROSITE" id="PS51194"/>
    </source>
</evidence>
<comment type="caution">
    <text evidence="11">The sequence shown here is derived from an EMBL/GenBank/DDBJ whole genome shotgun (WGS) entry which is preliminary data.</text>
</comment>
<feature type="compositionally biased region" description="Basic and acidic residues" evidence="8">
    <location>
        <begin position="610"/>
        <end position="621"/>
    </location>
</feature>
<dbReference type="Proteomes" id="UP001209540">
    <property type="component" value="Unassembled WGS sequence"/>
</dbReference>
<dbReference type="PROSITE" id="PS00690">
    <property type="entry name" value="DEAH_ATP_HELICASE"/>
    <property type="match status" value="1"/>
</dbReference>
<dbReference type="GO" id="GO:0005524">
    <property type="term" value="F:ATP binding"/>
    <property type="evidence" value="ECO:0007669"/>
    <property type="project" value="UniProtKB-KW"/>
</dbReference>
<comment type="similarity">
    <text evidence="1">Belongs to the DEAD box helicase family. DEAH subfamily.</text>
</comment>
<dbReference type="GO" id="GO:0005730">
    <property type="term" value="C:nucleolus"/>
    <property type="evidence" value="ECO:0007669"/>
    <property type="project" value="TreeGrafter"/>
</dbReference>
<evidence type="ECO:0000256" key="2">
    <source>
        <dbReference type="ARBA" id="ARBA00012552"/>
    </source>
</evidence>
<evidence type="ECO:0000259" key="9">
    <source>
        <dbReference type="PROSITE" id="PS51192"/>
    </source>
</evidence>
<dbReference type="SMART" id="SM00487">
    <property type="entry name" value="DEXDc"/>
    <property type="match status" value="1"/>
</dbReference>
<dbReference type="SUPFAM" id="SSF52540">
    <property type="entry name" value="P-loop containing nucleoside triphosphate hydrolases"/>
    <property type="match status" value="1"/>
</dbReference>
<keyword evidence="12" id="KW-1185">Reference proteome</keyword>
<dbReference type="GO" id="GO:0003724">
    <property type="term" value="F:RNA helicase activity"/>
    <property type="evidence" value="ECO:0007669"/>
    <property type="project" value="UniProtKB-EC"/>
</dbReference>
<evidence type="ECO:0000313" key="12">
    <source>
        <dbReference type="Proteomes" id="UP001209540"/>
    </source>
</evidence>
<dbReference type="InterPro" id="IPR001650">
    <property type="entry name" value="Helicase_C-like"/>
</dbReference>
<dbReference type="EMBL" id="JAIXMP010000021">
    <property type="protein sequence ID" value="KAI9256439.1"/>
    <property type="molecule type" value="Genomic_DNA"/>
</dbReference>
<keyword evidence="4 11" id="KW-0378">Hydrolase</keyword>
<keyword evidence="3" id="KW-0547">Nucleotide-binding</keyword>
<dbReference type="InterPro" id="IPR027417">
    <property type="entry name" value="P-loop_NTPase"/>
</dbReference>
<protein>
    <recommendedName>
        <fullName evidence="2">RNA helicase</fullName>
        <ecNumber evidence="2">3.6.4.13</ecNumber>
    </recommendedName>
</protein>
<dbReference type="InterPro" id="IPR011545">
    <property type="entry name" value="DEAD/DEAH_box_helicase_dom"/>
</dbReference>
<dbReference type="InterPro" id="IPR002464">
    <property type="entry name" value="DNA/RNA_helicase_DEAH_CS"/>
</dbReference>
<dbReference type="Gene3D" id="3.40.50.300">
    <property type="entry name" value="P-loop containing nucleotide triphosphate hydrolases"/>
    <property type="match status" value="2"/>
</dbReference>
<feature type="domain" description="Helicase ATP-binding" evidence="9">
    <location>
        <begin position="361"/>
        <end position="539"/>
    </location>
</feature>
<dbReference type="Pfam" id="PF00271">
    <property type="entry name" value="Helicase_C"/>
    <property type="match status" value="1"/>
</dbReference>
<feature type="compositionally biased region" description="Basic residues" evidence="8">
    <location>
        <begin position="222"/>
        <end position="243"/>
    </location>
</feature>
<feature type="region of interest" description="Disordered" evidence="8">
    <location>
        <begin position="1"/>
        <end position="96"/>
    </location>
</feature>
<reference evidence="11" key="1">
    <citation type="journal article" date="2022" name="IScience">
        <title>Evolution of zygomycete secretomes and the origins of terrestrial fungal ecologies.</title>
        <authorList>
            <person name="Chang Y."/>
            <person name="Wang Y."/>
            <person name="Mondo S."/>
            <person name="Ahrendt S."/>
            <person name="Andreopoulos W."/>
            <person name="Barry K."/>
            <person name="Beard J."/>
            <person name="Benny G.L."/>
            <person name="Blankenship S."/>
            <person name="Bonito G."/>
            <person name="Cuomo C."/>
            <person name="Desiro A."/>
            <person name="Gervers K.A."/>
            <person name="Hundley H."/>
            <person name="Kuo A."/>
            <person name="LaButti K."/>
            <person name="Lang B.F."/>
            <person name="Lipzen A."/>
            <person name="O'Donnell K."/>
            <person name="Pangilinan J."/>
            <person name="Reynolds N."/>
            <person name="Sandor L."/>
            <person name="Smith M.E."/>
            <person name="Tsang A."/>
            <person name="Grigoriev I.V."/>
            <person name="Stajich J.E."/>
            <person name="Spatafora J.W."/>
        </authorList>
    </citation>
    <scope>NUCLEOTIDE SEQUENCE</scope>
    <source>
        <strain evidence="11">RSA 2281</strain>
    </source>
</reference>
<dbReference type="Pfam" id="PF04408">
    <property type="entry name" value="WHD_HA2"/>
    <property type="match status" value="1"/>
</dbReference>
<dbReference type="FunFam" id="3.40.50.300:FF:000637">
    <property type="entry name" value="ATP-dependent RNA helicase DHX37/DHR1"/>
    <property type="match status" value="1"/>
</dbReference>
<dbReference type="PROSITE" id="PS51194">
    <property type="entry name" value="HELICASE_CTER"/>
    <property type="match status" value="1"/>
</dbReference>
<dbReference type="SMART" id="SM00490">
    <property type="entry name" value="HELICc"/>
    <property type="match status" value="1"/>
</dbReference>
<evidence type="ECO:0000256" key="1">
    <source>
        <dbReference type="ARBA" id="ARBA00008792"/>
    </source>
</evidence>
<organism evidence="11 12">
    <name type="scientific">Phascolomyces articulosus</name>
    <dbReference type="NCBI Taxonomy" id="60185"/>
    <lineage>
        <taxon>Eukaryota</taxon>
        <taxon>Fungi</taxon>
        <taxon>Fungi incertae sedis</taxon>
        <taxon>Mucoromycota</taxon>
        <taxon>Mucoromycotina</taxon>
        <taxon>Mucoromycetes</taxon>
        <taxon>Mucorales</taxon>
        <taxon>Lichtheimiaceae</taxon>
        <taxon>Phascolomyces</taxon>
    </lineage>
</organism>
<keyword evidence="6" id="KW-0067">ATP-binding</keyword>
<dbReference type="Pfam" id="PF21010">
    <property type="entry name" value="HA2_C"/>
    <property type="match status" value="1"/>
</dbReference>
<dbReference type="SMART" id="SM00847">
    <property type="entry name" value="HA2"/>
    <property type="match status" value="1"/>
</dbReference>
<dbReference type="Pfam" id="PF00270">
    <property type="entry name" value="DEAD"/>
    <property type="match status" value="1"/>
</dbReference>
<dbReference type="PANTHER" id="PTHR18934">
    <property type="entry name" value="ATP-DEPENDENT RNA HELICASE"/>
    <property type="match status" value="1"/>
</dbReference>
<comment type="catalytic activity">
    <reaction evidence="7">
        <text>ATP + H2O = ADP + phosphate + H(+)</text>
        <dbReference type="Rhea" id="RHEA:13065"/>
        <dbReference type="ChEBI" id="CHEBI:15377"/>
        <dbReference type="ChEBI" id="CHEBI:15378"/>
        <dbReference type="ChEBI" id="CHEBI:30616"/>
        <dbReference type="ChEBI" id="CHEBI:43474"/>
        <dbReference type="ChEBI" id="CHEBI:456216"/>
        <dbReference type="EC" id="3.6.4.13"/>
    </reaction>
</comment>
<evidence type="ECO:0000256" key="6">
    <source>
        <dbReference type="ARBA" id="ARBA00022840"/>
    </source>
</evidence>
<dbReference type="Gene3D" id="1.20.120.1080">
    <property type="match status" value="1"/>
</dbReference>
<keyword evidence="5" id="KW-0347">Helicase</keyword>
<dbReference type="GO" id="GO:0000462">
    <property type="term" value="P:maturation of SSU-rRNA from tricistronic rRNA transcript (SSU-rRNA, 5.8S rRNA, LSU-rRNA)"/>
    <property type="evidence" value="ECO:0007669"/>
    <property type="project" value="TreeGrafter"/>
</dbReference>
<dbReference type="PROSITE" id="PS51192">
    <property type="entry name" value="HELICASE_ATP_BIND_1"/>
    <property type="match status" value="1"/>
</dbReference>
<accession>A0AAD5JVH1</accession>
<proteinExistence type="inferred from homology"/>
<dbReference type="GO" id="GO:0003723">
    <property type="term" value="F:RNA binding"/>
    <property type="evidence" value="ECO:0007669"/>
    <property type="project" value="TreeGrafter"/>
</dbReference>
<dbReference type="InterPro" id="IPR007502">
    <property type="entry name" value="Helicase-assoc_dom"/>
</dbReference>
<dbReference type="EC" id="3.6.4.13" evidence="2"/>
<dbReference type="Pfam" id="PF07717">
    <property type="entry name" value="OB_NTP_bind"/>
    <property type="match status" value="1"/>
</dbReference>
<evidence type="ECO:0000313" key="11">
    <source>
        <dbReference type="EMBL" id="KAI9256439.1"/>
    </source>
</evidence>
<evidence type="ECO:0000256" key="4">
    <source>
        <dbReference type="ARBA" id="ARBA00022801"/>
    </source>
</evidence>
<name>A0AAD5JVH1_9FUNG</name>
<dbReference type="InterPro" id="IPR011709">
    <property type="entry name" value="DEAD-box_helicase_OB_fold"/>
</dbReference>
<reference evidence="11" key="2">
    <citation type="submission" date="2023-02" db="EMBL/GenBank/DDBJ databases">
        <authorList>
            <consortium name="DOE Joint Genome Institute"/>
            <person name="Mondo S.J."/>
            <person name="Chang Y."/>
            <person name="Wang Y."/>
            <person name="Ahrendt S."/>
            <person name="Andreopoulos W."/>
            <person name="Barry K."/>
            <person name="Beard J."/>
            <person name="Benny G.L."/>
            <person name="Blankenship S."/>
            <person name="Bonito G."/>
            <person name="Cuomo C."/>
            <person name="Desiro A."/>
            <person name="Gervers K.A."/>
            <person name="Hundley H."/>
            <person name="Kuo A."/>
            <person name="LaButti K."/>
            <person name="Lang B.F."/>
            <person name="Lipzen A."/>
            <person name="O'Donnell K."/>
            <person name="Pangilinan J."/>
            <person name="Reynolds N."/>
            <person name="Sandor L."/>
            <person name="Smith M.W."/>
            <person name="Tsang A."/>
            <person name="Grigoriev I.V."/>
            <person name="Stajich J.E."/>
            <person name="Spatafora J.W."/>
        </authorList>
    </citation>
    <scope>NUCLEOTIDE SEQUENCE</scope>
    <source>
        <strain evidence="11">RSA 2281</strain>
    </source>
</reference>
<dbReference type="CDD" id="cd18791">
    <property type="entry name" value="SF2_C_RHA"/>
    <property type="match status" value="1"/>
</dbReference>
<dbReference type="InterPro" id="IPR048333">
    <property type="entry name" value="HA2_WH"/>
</dbReference>
<feature type="compositionally biased region" description="Polar residues" evidence="8">
    <location>
        <begin position="46"/>
        <end position="63"/>
    </location>
</feature>
<feature type="region of interest" description="Disordered" evidence="8">
    <location>
        <begin position="605"/>
        <end position="645"/>
    </location>
</feature>
<sequence length="1136" mass="127543">MGKSRPRYNEKARASSRKPNQRPHPRARDGGLNIRPEELEQDPSEKNSTPKPLTNDINDTNQLMIIPGEEKPEQPEEKKKSLPKPTPFMSKKKRKKLEKYIDQKLKKDARTGLMEQLSTSGWSSELLQSSKTIGRGRLTAREKVRQAFLEDKAGVKETNRDDDDIRLYVKNDQEADLDALKKEMETKAKAVAKANEEEEKAAKEAAVGSALKQSDTPAMPLTKRKRKKKSLIPAAARKRFKQRKGMESDSSFDSSDSEYDNDSDDNDDKPRESVAALLEPENIDGQPTALEEVVEAAKNVPKPELRKEETDEVKVKILKSLNEGDLSNDVAKPFYVPVNRLESVQEARLKLPVCGEEQVIMEAIRNNTVVIICGETGSGKTTQVPQFLYEAGWSHPDSDNPGLIGITQPRRVAAVSMAKRVGHELNLPGNEVSYQIRYDATTSSKTRLKFMTDGVLLRELSQDLLLTKYSVLIIDEAHERNLNTDILIGVVSRVLRLRAELSREDRKKIKPLRVVIMSATLRVTDFTENKTLFDKPPPVINVDARQFPVSVHFNKRTPDDYVGESFKKISKIHERLPAGGILVFLTGQNEITHLCKLLRQKYPSLPPKASQKEKKAEDQANKLESQTENLPNGQADIENEDVDIGENDEIEEDFDLESDEDDTDIEEGFDDEELGESARDAPLHVLPLYSMLPTEAQLRVFQPPPEGTRLCVIATNVAETSVTIPGIRYVVDCGKAKDRKFNVETGIQSFEIDWTSKASADQRAGRAGRTQAGHCYRLFSSAVFDHEFEKFSLPEIKRMPLEGVVLNMKAMNIDQVVNFPFPTPPPRESLYKAEKLLQYLGGVDKMTKHITEFGEAMSLFPIAPRLAKMLIIGQQHGCLPYVIIMVSALSVGNPFDHDEGQRQKNIMTFISETSDILTLITTVGAYEYAGGSDSFCRDHGLRQKAMTEIRQLRRQLTNIVAANFPGVDICVDPKLNPPNKKQVKILQQILTAGFIDSIAVRADVLEAGGGKGARHKNASGVAYKLMWSNEDAFIHPTSVLYIQEPPVMVAYSELTQTPNNTWMKGVTAVESKWLCNLGKELCTYGRPLNYPLPKIIGEKKDRRIVHVIPNFGPKDWPLPAIEVEQRREGTRWVLTK</sequence>
<evidence type="ECO:0000256" key="7">
    <source>
        <dbReference type="ARBA" id="ARBA00047984"/>
    </source>
</evidence>
<feature type="compositionally biased region" description="Basic residues" evidence="8">
    <location>
        <begin position="14"/>
        <end position="25"/>
    </location>
</feature>
<evidence type="ECO:0000256" key="3">
    <source>
        <dbReference type="ARBA" id="ARBA00022741"/>
    </source>
</evidence>
<feature type="region of interest" description="Disordered" evidence="8">
    <location>
        <begin position="187"/>
        <end position="270"/>
    </location>
</feature>
<dbReference type="CDD" id="cd17982">
    <property type="entry name" value="DEXHc_DHX37"/>
    <property type="match status" value="1"/>
</dbReference>
<dbReference type="InterPro" id="IPR014001">
    <property type="entry name" value="Helicase_ATP-bd"/>
</dbReference>
<dbReference type="GO" id="GO:1990904">
    <property type="term" value="C:ribonucleoprotein complex"/>
    <property type="evidence" value="ECO:0007669"/>
    <property type="project" value="UniProtKB-ARBA"/>
</dbReference>
<feature type="compositionally biased region" description="Basic and acidic residues" evidence="8">
    <location>
        <begin position="68"/>
        <end position="80"/>
    </location>
</feature>
<gene>
    <name evidence="11" type="ORF">BDA99DRAFT_516380</name>
</gene>
<evidence type="ECO:0000256" key="8">
    <source>
        <dbReference type="SAM" id="MobiDB-lite"/>
    </source>
</evidence>
<feature type="compositionally biased region" description="Polar residues" evidence="8">
    <location>
        <begin position="622"/>
        <end position="632"/>
    </location>
</feature>
<evidence type="ECO:0000256" key="5">
    <source>
        <dbReference type="ARBA" id="ARBA00022806"/>
    </source>
</evidence>
<feature type="compositionally biased region" description="Acidic residues" evidence="8">
    <location>
        <begin position="255"/>
        <end position="267"/>
    </location>
</feature>